<feature type="region of interest" description="Disordered" evidence="1">
    <location>
        <begin position="1"/>
        <end position="24"/>
    </location>
</feature>
<dbReference type="EMBL" id="VIFK01000230">
    <property type="protein sequence ID" value="TQE98299.1"/>
    <property type="molecule type" value="Genomic_DNA"/>
</dbReference>
<feature type="compositionally biased region" description="Polar residues" evidence="1">
    <location>
        <begin position="1"/>
        <end position="10"/>
    </location>
</feature>
<evidence type="ECO:0000256" key="2">
    <source>
        <dbReference type="SAM" id="Phobius"/>
    </source>
</evidence>
<sequence>MSDSPSSPTEGTPPDATPKASPAQRWNCPPKLRWFAAEIGVVVAGVLIALILHAWWAGLQETRQRDALTAAVADELVTNISSLRASVERHRAILEAIDEAQRDGSTEAVHQTAVIERELWEPQTAALETFMAFQSQSDLAHSERRVRLGEILGGIRKYRERELRAALFQDRARQRIAELGLRIYDIFGQGEASRRSVFSDQVMLNYLTLRWSEAAAAIEAATPLYARMEDMRDALSSTGPVKLRKGPAATSHRVEARSGSLHTHAAQYTHPISTNWSGRRA</sequence>
<keyword evidence="2" id="KW-0812">Transmembrane</keyword>
<dbReference type="Proteomes" id="UP000315400">
    <property type="component" value="Unassembled WGS sequence"/>
</dbReference>
<keyword evidence="2" id="KW-0472">Membrane</keyword>
<comment type="caution">
    <text evidence="3">The sequence shown here is derived from an EMBL/GenBank/DDBJ whole genome shotgun (WGS) entry which is preliminary data.</text>
</comment>
<evidence type="ECO:0000313" key="4">
    <source>
        <dbReference type="Proteomes" id="UP000315400"/>
    </source>
</evidence>
<keyword evidence="2" id="KW-1133">Transmembrane helix</keyword>
<feature type="transmembrane region" description="Helical" evidence="2">
    <location>
        <begin position="34"/>
        <end position="56"/>
    </location>
</feature>
<protein>
    <submittedName>
        <fullName evidence="3">Uncharacterized protein</fullName>
    </submittedName>
</protein>
<accession>A0A540VNF5</accession>
<name>A0A540VNF5_9GAMM</name>
<proteinExistence type="predicted"/>
<organism evidence="3 4">
    <name type="scientific">Spiribacter salinus</name>
    <dbReference type="NCBI Taxonomy" id="1335746"/>
    <lineage>
        <taxon>Bacteria</taxon>
        <taxon>Pseudomonadati</taxon>
        <taxon>Pseudomonadota</taxon>
        <taxon>Gammaproteobacteria</taxon>
        <taxon>Chromatiales</taxon>
        <taxon>Ectothiorhodospiraceae</taxon>
        <taxon>Spiribacter</taxon>
    </lineage>
</organism>
<reference evidence="3 4" key="1">
    <citation type="submission" date="2019-06" db="EMBL/GenBank/DDBJ databases">
        <title>Metagenome assembled Genome of Spiribacter salinus SL48-SHIP from the microbial mat of Salt Lake 48 (Novosibirsk region, Russia).</title>
        <authorList>
            <person name="Shipova A."/>
            <person name="Rozanov A.S."/>
            <person name="Bryanskaya A.V."/>
            <person name="Peltek S.E."/>
        </authorList>
    </citation>
    <scope>NUCLEOTIDE SEQUENCE [LARGE SCALE GENOMIC DNA]</scope>
    <source>
        <strain evidence="3">SL48-SHIP-2</strain>
    </source>
</reference>
<gene>
    <name evidence="3" type="ORF">FKY71_14550</name>
</gene>
<dbReference type="AlphaFoldDB" id="A0A540VNF5"/>
<evidence type="ECO:0000256" key="1">
    <source>
        <dbReference type="SAM" id="MobiDB-lite"/>
    </source>
</evidence>
<evidence type="ECO:0000313" key="3">
    <source>
        <dbReference type="EMBL" id="TQE98299.1"/>
    </source>
</evidence>